<dbReference type="NCBIfam" id="TIGR02396">
    <property type="entry name" value="diverge_rpsU"/>
    <property type="match status" value="1"/>
</dbReference>
<proteinExistence type="inferred from homology"/>
<organism evidence="11 12">
    <name type="scientific">Cytospora mali</name>
    <name type="common">Apple Valsa canker fungus</name>
    <name type="synonym">Valsa mali</name>
    <dbReference type="NCBI Taxonomy" id="578113"/>
    <lineage>
        <taxon>Eukaryota</taxon>
        <taxon>Fungi</taxon>
        <taxon>Dikarya</taxon>
        <taxon>Ascomycota</taxon>
        <taxon>Pezizomycotina</taxon>
        <taxon>Sordariomycetes</taxon>
        <taxon>Sordariomycetidae</taxon>
        <taxon>Diaporthales</taxon>
        <taxon>Cytosporaceae</taxon>
        <taxon>Cytospora</taxon>
    </lineage>
</organism>
<protein>
    <recommendedName>
        <fullName evidence="8">Ubiquinone biosynthesis protein</fullName>
    </recommendedName>
</protein>
<keyword evidence="6 8" id="KW-0446">Lipid-binding</keyword>
<feature type="domain" description="COQ9 C-terminal" evidence="10">
    <location>
        <begin position="235"/>
        <end position="304"/>
    </location>
</feature>
<dbReference type="GO" id="GO:0008289">
    <property type="term" value="F:lipid binding"/>
    <property type="evidence" value="ECO:0007669"/>
    <property type="project" value="UniProtKB-UniRule"/>
</dbReference>
<evidence type="ECO:0000256" key="3">
    <source>
        <dbReference type="ARBA" id="ARBA00010766"/>
    </source>
</evidence>
<dbReference type="AlphaFoldDB" id="A0A194W6Z9"/>
<dbReference type="EMBL" id="CM003105">
    <property type="protein sequence ID" value="KUI72032.1"/>
    <property type="molecule type" value="Genomic_DNA"/>
</dbReference>
<evidence type="ECO:0000256" key="4">
    <source>
        <dbReference type="ARBA" id="ARBA00022688"/>
    </source>
</evidence>
<keyword evidence="12" id="KW-1185">Reference proteome</keyword>
<dbReference type="PANTHER" id="PTHR21427:SF19">
    <property type="entry name" value="UBIQUINONE BIOSYNTHESIS PROTEIN COQ9, MITOCHONDRIAL"/>
    <property type="match status" value="1"/>
</dbReference>
<dbReference type="SMR" id="A0A194W6Z9"/>
<comment type="function">
    <text evidence="8">Membrane-associated protein that warps the membrane surface to access and bind aromatic isoprenes with high specificity, including ubiquinone (CoQ) isoprene intermediates and presents them directly to Coq7, therefore facilitating the Coq7-mediated hydroxylase step. Participates in the biosynthesis of coenzyme Q, also named ubiquinone, an essential lipid-soluble electron transporter for aerobic cellular respiration.</text>
</comment>
<name>A0A194W6Z9_CYTMA</name>
<reference evidence="11" key="1">
    <citation type="submission" date="2014-12" db="EMBL/GenBank/DDBJ databases">
        <title>Genome Sequence of Valsa Canker Pathogens Uncovers a Specific Adaption of Colonization on Woody Bark.</title>
        <authorList>
            <person name="Yin Z."/>
            <person name="Liu H."/>
            <person name="Gao X."/>
            <person name="Li Z."/>
            <person name="Song N."/>
            <person name="Ke X."/>
            <person name="Dai Q."/>
            <person name="Wu Y."/>
            <person name="Sun Y."/>
            <person name="Xu J.-R."/>
            <person name="Kang Z.K."/>
            <person name="Wang L."/>
            <person name="Huang L."/>
        </authorList>
    </citation>
    <scope>NUCLEOTIDE SEQUENCE [LARGE SCALE GENOMIC DNA]</scope>
    <source>
        <strain evidence="11">03-8</strain>
    </source>
</reference>
<dbReference type="PANTHER" id="PTHR21427">
    <property type="entry name" value="UBIQUINONE BIOSYNTHESIS PROTEIN COQ9, MITOCHONDRIAL"/>
    <property type="match status" value="1"/>
</dbReference>
<feature type="compositionally biased region" description="Low complexity" evidence="9">
    <location>
        <begin position="48"/>
        <end position="83"/>
    </location>
</feature>
<feature type="compositionally biased region" description="Polar residues" evidence="9">
    <location>
        <begin position="109"/>
        <end position="118"/>
    </location>
</feature>
<gene>
    <name evidence="11" type="ORF">VM1G_07926</name>
</gene>
<evidence type="ECO:0000256" key="6">
    <source>
        <dbReference type="ARBA" id="ARBA00023121"/>
    </source>
</evidence>
<evidence type="ECO:0000256" key="7">
    <source>
        <dbReference type="ARBA" id="ARBA00023128"/>
    </source>
</evidence>
<keyword evidence="11" id="KW-0830">Ubiquinone</keyword>
<keyword evidence="7 8" id="KW-0496">Mitochondrion</keyword>
<dbReference type="Pfam" id="PF08511">
    <property type="entry name" value="COQ9"/>
    <property type="match status" value="1"/>
</dbReference>
<feature type="region of interest" description="Disordered" evidence="9">
    <location>
        <begin position="25"/>
        <end position="118"/>
    </location>
</feature>
<comment type="similarity">
    <text evidence="3 8">Belongs to the COQ9 family.</text>
</comment>
<dbReference type="GO" id="GO:0006744">
    <property type="term" value="P:ubiquinone biosynthetic process"/>
    <property type="evidence" value="ECO:0007669"/>
    <property type="project" value="UniProtKB-UniRule"/>
</dbReference>
<dbReference type="UniPathway" id="UPA00232"/>
<comment type="pathway">
    <text evidence="2 8">Cofactor biosynthesis; ubiquinone biosynthesis.</text>
</comment>
<evidence type="ECO:0000313" key="11">
    <source>
        <dbReference type="EMBL" id="KUI72032.1"/>
    </source>
</evidence>
<dbReference type="Proteomes" id="UP000078559">
    <property type="component" value="Chromosome 8"/>
</dbReference>
<dbReference type="GO" id="GO:0005743">
    <property type="term" value="C:mitochondrial inner membrane"/>
    <property type="evidence" value="ECO:0007669"/>
    <property type="project" value="TreeGrafter"/>
</dbReference>
<feature type="compositionally biased region" description="Polar residues" evidence="9">
    <location>
        <begin position="88"/>
        <end position="101"/>
    </location>
</feature>
<evidence type="ECO:0000313" key="12">
    <source>
        <dbReference type="Proteomes" id="UP000078559"/>
    </source>
</evidence>
<accession>A0A194W6Z9</accession>
<evidence type="ECO:0000256" key="1">
    <source>
        <dbReference type="ARBA" id="ARBA00004173"/>
    </source>
</evidence>
<keyword evidence="5" id="KW-0809">Transit peptide</keyword>
<evidence type="ECO:0000256" key="2">
    <source>
        <dbReference type="ARBA" id="ARBA00004749"/>
    </source>
</evidence>
<keyword evidence="4 8" id="KW-0831">Ubiquinone biosynthesis</keyword>
<dbReference type="InterPro" id="IPR012762">
    <property type="entry name" value="Ubiq_biosynth_COQ9"/>
</dbReference>
<sequence>MGPITCRLPSGTSSSTRRAAATIAVAHGRPRTAPVALTPPSSCRNPFTTSQISRTPSPSPSSSLLQQQQLQQLQPRQSQFRLPARPRAQTTASPRTTSTSYRPYHSYDHPSNSSPFSPTERTILTAAYAHVPKHGFTQKALALGARDAGYLDISTNVLPDGVFSLIQWHLVSQREALAVKATVLFGGEGEEGGGERFGLGKKVEMLTWERLTGNKAVVGRLQEALAIMAQPSYIPGSLKELAKLSDEIWFLVGDTAVDPSWYTKRASLSATYASAELFMTSDHSEGFVETRKFLQRRLSEAHDIGGTLKSLGQWVGFTANAGLNVLRSKGMRI</sequence>
<evidence type="ECO:0000256" key="5">
    <source>
        <dbReference type="ARBA" id="ARBA00022946"/>
    </source>
</evidence>
<dbReference type="InterPro" id="IPR013718">
    <property type="entry name" value="COQ9_C"/>
</dbReference>
<comment type="subcellular location">
    <subcellularLocation>
        <location evidence="1 8">Mitochondrion</location>
    </subcellularLocation>
</comment>
<evidence type="ECO:0000256" key="8">
    <source>
        <dbReference type="RuleBase" id="RU366063"/>
    </source>
</evidence>
<evidence type="ECO:0000259" key="10">
    <source>
        <dbReference type="Pfam" id="PF08511"/>
    </source>
</evidence>
<evidence type="ECO:0000256" key="9">
    <source>
        <dbReference type="SAM" id="MobiDB-lite"/>
    </source>
</evidence>
<dbReference type="Gene3D" id="1.10.357.10">
    <property type="entry name" value="Tetracycline Repressor, domain 2"/>
    <property type="match status" value="1"/>
</dbReference>